<evidence type="ECO:0000259" key="5">
    <source>
        <dbReference type="Pfam" id="PF06985"/>
    </source>
</evidence>
<keyword evidence="1" id="KW-0677">Repeat</keyword>
<accession>A0AAJ0CIJ0</accession>
<protein>
    <recommendedName>
        <fullName evidence="9">Heterokaryon incompatibility domain-containing protein</fullName>
    </recommendedName>
</protein>
<feature type="repeat" description="ANK" evidence="3">
    <location>
        <begin position="757"/>
        <end position="789"/>
    </location>
</feature>
<dbReference type="PANTHER" id="PTHR23206">
    <property type="entry name" value="MASK PROTEIN"/>
    <property type="match status" value="1"/>
</dbReference>
<dbReference type="Proteomes" id="UP001251528">
    <property type="component" value="Unassembled WGS sequence"/>
</dbReference>
<proteinExistence type="predicted"/>
<evidence type="ECO:0000256" key="1">
    <source>
        <dbReference type="ARBA" id="ARBA00022737"/>
    </source>
</evidence>
<evidence type="ECO:0000313" key="7">
    <source>
        <dbReference type="EMBL" id="KAK2593560.1"/>
    </source>
</evidence>
<feature type="repeat" description="ANK" evidence="3">
    <location>
        <begin position="823"/>
        <end position="855"/>
    </location>
</feature>
<dbReference type="Pfam" id="PF12796">
    <property type="entry name" value="Ank_2"/>
    <property type="match status" value="3"/>
</dbReference>
<feature type="repeat" description="ANK" evidence="3">
    <location>
        <begin position="1021"/>
        <end position="1053"/>
    </location>
</feature>
<feature type="repeat" description="ANK" evidence="3">
    <location>
        <begin position="856"/>
        <end position="888"/>
    </location>
</feature>
<feature type="domain" description="DUF8212" evidence="6">
    <location>
        <begin position="263"/>
        <end position="295"/>
    </location>
</feature>
<name>A0AAJ0CIJ0_9HYPO</name>
<evidence type="ECO:0000313" key="8">
    <source>
        <dbReference type="Proteomes" id="UP001251528"/>
    </source>
</evidence>
<dbReference type="Pfam" id="PF26640">
    <property type="entry name" value="DUF8212"/>
    <property type="match status" value="1"/>
</dbReference>
<keyword evidence="2 3" id="KW-0040">ANK repeat</keyword>
<feature type="repeat" description="ANK" evidence="3">
    <location>
        <begin position="889"/>
        <end position="921"/>
    </location>
</feature>
<dbReference type="InterPro" id="IPR036770">
    <property type="entry name" value="Ankyrin_rpt-contain_sf"/>
</dbReference>
<dbReference type="InterPro" id="IPR058525">
    <property type="entry name" value="DUF8212"/>
</dbReference>
<dbReference type="InterPro" id="IPR002110">
    <property type="entry name" value="Ankyrin_rpt"/>
</dbReference>
<evidence type="ECO:0000256" key="3">
    <source>
        <dbReference type="PROSITE-ProRule" id="PRU00023"/>
    </source>
</evidence>
<feature type="repeat" description="ANK" evidence="3">
    <location>
        <begin position="1053"/>
        <end position="1085"/>
    </location>
</feature>
<evidence type="ECO:0000256" key="4">
    <source>
        <dbReference type="SAM" id="Coils"/>
    </source>
</evidence>
<feature type="repeat" description="ANK" evidence="3">
    <location>
        <begin position="790"/>
        <end position="822"/>
    </location>
</feature>
<feature type="repeat" description="ANK" evidence="3">
    <location>
        <begin position="988"/>
        <end position="1020"/>
    </location>
</feature>
<dbReference type="PROSITE" id="PS50297">
    <property type="entry name" value="ANK_REP_REGION"/>
    <property type="match status" value="11"/>
</dbReference>
<organism evidence="7 8">
    <name type="scientific">Conoideocrella luteorostrata</name>
    <dbReference type="NCBI Taxonomy" id="1105319"/>
    <lineage>
        <taxon>Eukaryota</taxon>
        <taxon>Fungi</taxon>
        <taxon>Dikarya</taxon>
        <taxon>Ascomycota</taxon>
        <taxon>Pezizomycotina</taxon>
        <taxon>Sordariomycetes</taxon>
        <taxon>Hypocreomycetidae</taxon>
        <taxon>Hypocreales</taxon>
        <taxon>Clavicipitaceae</taxon>
        <taxon>Conoideocrella</taxon>
    </lineage>
</organism>
<comment type="caution">
    <text evidence="7">The sequence shown here is derived from an EMBL/GenBank/DDBJ whole genome shotgun (WGS) entry which is preliminary data.</text>
</comment>
<dbReference type="Pfam" id="PF13637">
    <property type="entry name" value="Ank_4"/>
    <property type="match status" value="1"/>
</dbReference>
<feature type="repeat" description="ANK" evidence="3">
    <location>
        <begin position="922"/>
        <end position="954"/>
    </location>
</feature>
<gene>
    <name evidence="7" type="ORF">QQS21_008735</name>
</gene>
<dbReference type="InterPro" id="IPR051631">
    <property type="entry name" value="Ankyrin-KH/SAM_domain"/>
</dbReference>
<keyword evidence="4" id="KW-0175">Coiled coil</keyword>
<dbReference type="Gene3D" id="1.25.40.20">
    <property type="entry name" value="Ankyrin repeat-containing domain"/>
    <property type="match status" value="5"/>
</dbReference>
<evidence type="ECO:0008006" key="9">
    <source>
        <dbReference type="Google" id="ProtNLM"/>
    </source>
</evidence>
<evidence type="ECO:0000259" key="6">
    <source>
        <dbReference type="Pfam" id="PF26640"/>
    </source>
</evidence>
<dbReference type="InterPro" id="IPR010730">
    <property type="entry name" value="HET"/>
</dbReference>
<dbReference type="Pfam" id="PF00023">
    <property type="entry name" value="Ank"/>
    <property type="match status" value="1"/>
</dbReference>
<dbReference type="SUPFAM" id="SSF48403">
    <property type="entry name" value="Ankyrin repeat"/>
    <property type="match status" value="1"/>
</dbReference>
<sequence>MIADSRILPQTSPPTPNTGIYYRSENLLAYVDAYRRVLTMRLINAETWALENFVGKNIPPYAILSHTWGEDEEELSFHDLQTGNIEKAGKRKIKLQGCCEQAKKDKLRYIWIDTCCIDKANAVELSEAINSMFRWYKKASICYAYLSDVPSGDNSTDPNSKFFSSRWFQRGWTLQELLAPQELCFYDQTWMSIGTKRDMSSEIQTITGIPWRFLRVLDVYNASVAQRMSWAAKRETTREEDLAYCLIGVFGVNMPMIYGEGDQAFIRLQEAIMKKTRDDSILAWGIGPAGSTPPNNAISAGILATSPSNFTNCGGIVLKKQDATPVNTFDISGGRLQVHLSLYATSASEIYGLLNCGPEHSTEHVVGIPLCKTVPDEQSGEYFRPQGHSAALIPRTASSVLPKGIRIQTERQSMAREAAGKRYWFHISGYRPINLKLIEDYPPEEWKIGSAMIAKESNENITRRYFARFRSQDEGSQDFIVLLELEIQGLHIQPRCHIMISSRDNTLEELSHGLIYMRQEAFGRQTASNDRLKLKVAVKEQYSAQGPMYIVELAQTSNSVEVTVDATLELQQAKLKRELIRILEDEDQAGLETRQLDQQCQRTTALLDQTKERLAVVEESLKNLGEKKDILVGELEKECEQVDQLTKKRNEVGQRHERLSKQNSAIQMRLHELYSRQSLGNWLEMIIKTQLSGDQIDRISKGVEDVNSNNLQPSKRVKSGHNIDDYTPLLWAAKKGYTATARLLIEQGAAIEAQNSHGSTPLIAAAANGHEAAARLLIEQGATIEAHNSYGSTPLIAAAANGHEAAARLLIEQGAAIEAQDSYGSTPLIAAAANGHEAAARLLIEQGAAIEAQDSYGSTPLIAAAANGHEAAARLLIEQGAAIEAQDSYGSTPLIAAAANGHEAAARLLIEQGAAIEAQDSYGSTPLIAAAANGHEAAARLLIEQGAAIEAHNSYGSTPLMFAAENGHEAAARLLVKQGAAIEAQDSDGSTPLMFAAENGHEAVARLLIEQGAAIEAQDSDGSTPLIAAAANGHEAAARLLIEQGAAIEAHNKGSTPLMFAAANGHRSVERLLIEQSAMETAADVGSQNVIKPNLRILSKIVIRRGHKHDRQGCHDSAASGRCWCESRRHGDTFGSENDAGQENLVTVEPVPPNGGYGWICTFTVFLINAHTWGVNEVSV</sequence>
<dbReference type="SMART" id="SM00248">
    <property type="entry name" value="ANK"/>
    <property type="match status" value="11"/>
</dbReference>
<feature type="domain" description="Heterokaryon incompatibility" evidence="5">
    <location>
        <begin position="61"/>
        <end position="148"/>
    </location>
</feature>
<feature type="coiled-coil region" evidence="4">
    <location>
        <begin position="607"/>
        <end position="662"/>
    </location>
</feature>
<dbReference type="AlphaFoldDB" id="A0AAJ0CIJ0"/>
<feature type="repeat" description="ANK" evidence="3">
    <location>
        <begin position="955"/>
        <end position="987"/>
    </location>
</feature>
<dbReference type="GO" id="GO:0005737">
    <property type="term" value="C:cytoplasm"/>
    <property type="evidence" value="ECO:0007669"/>
    <property type="project" value="TreeGrafter"/>
</dbReference>
<reference evidence="7" key="1">
    <citation type="submission" date="2023-06" db="EMBL/GenBank/DDBJ databases">
        <title>Conoideocrella luteorostrata (Hypocreales: Clavicipitaceae), a potential biocontrol fungus for elongate hemlock scale in United States Christmas tree production areas.</title>
        <authorList>
            <person name="Barrett H."/>
            <person name="Lovett B."/>
            <person name="Macias A.M."/>
            <person name="Stajich J.E."/>
            <person name="Kasson M.T."/>
        </authorList>
    </citation>
    <scope>NUCLEOTIDE SEQUENCE</scope>
    <source>
        <strain evidence="7">ARSEF 14590</strain>
    </source>
</reference>
<dbReference type="EMBL" id="JASWJB010000206">
    <property type="protein sequence ID" value="KAK2593560.1"/>
    <property type="molecule type" value="Genomic_DNA"/>
</dbReference>
<dbReference type="PROSITE" id="PS50088">
    <property type="entry name" value="ANK_REPEAT"/>
    <property type="match status" value="11"/>
</dbReference>
<keyword evidence="8" id="KW-1185">Reference proteome</keyword>
<evidence type="ECO:0000256" key="2">
    <source>
        <dbReference type="ARBA" id="ARBA00023043"/>
    </source>
</evidence>
<dbReference type="Pfam" id="PF06985">
    <property type="entry name" value="HET"/>
    <property type="match status" value="1"/>
</dbReference>
<feature type="repeat" description="ANK" evidence="3">
    <location>
        <begin position="724"/>
        <end position="756"/>
    </location>
</feature>
<dbReference type="PANTHER" id="PTHR23206:SF7">
    <property type="entry name" value="PROTEIN KINASE DOMAIN-CONTAINING PROTEIN"/>
    <property type="match status" value="1"/>
</dbReference>